<dbReference type="AlphaFoldDB" id="A0A3A8F0U2"/>
<keyword evidence="1" id="KW-0472">Membrane</keyword>
<dbReference type="EMBL" id="RAXV01000001">
    <property type="protein sequence ID" value="RKG34741.1"/>
    <property type="molecule type" value="Genomic_DNA"/>
</dbReference>
<keyword evidence="1" id="KW-0812">Transmembrane</keyword>
<reference evidence="2 3" key="1">
    <citation type="submission" date="2018-09" db="EMBL/GenBank/DDBJ databases">
        <title>The draft genome of Acinetobacter spp. strains.</title>
        <authorList>
            <person name="Qin J."/>
            <person name="Feng Y."/>
            <person name="Zong Z."/>
        </authorList>
    </citation>
    <scope>NUCLEOTIDE SEQUENCE [LARGE SCALE GENOMIC DNA]</scope>
    <source>
        <strain evidence="2 3">WCHAc060012</strain>
    </source>
</reference>
<feature type="transmembrane region" description="Helical" evidence="1">
    <location>
        <begin position="20"/>
        <end position="49"/>
    </location>
</feature>
<sequence length="88" mass="10130">MKNFFLNHLVYTSSNLKKILILLVINILGISTILGIPVVVIFDLAFIYYNLNRIFKNQGGIGFLLKINDILWLFLLLAIVFFIMRAIV</sequence>
<organism evidence="2 3">
    <name type="scientific">Acinetobacter tianfuensis</name>
    <dbReference type="NCBI Taxonomy" id="2419603"/>
    <lineage>
        <taxon>Bacteria</taxon>
        <taxon>Pseudomonadati</taxon>
        <taxon>Pseudomonadota</taxon>
        <taxon>Gammaproteobacteria</taxon>
        <taxon>Moraxellales</taxon>
        <taxon>Moraxellaceae</taxon>
        <taxon>Acinetobacter</taxon>
    </lineage>
</organism>
<proteinExistence type="predicted"/>
<name>A0A3A8F0U2_9GAMM</name>
<comment type="caution">
    <text evidence="2">The sequence shown here is derived from an EMBL/GenBank/DDBJ whole genome shotgun (WGS) entry which is preliminary data.</text>
</comment>
<keyword evidence="1" id="KW-1133">Transmembrane helix</keyword>
<accession>A0A3A8F0U2</accession>
<dbReference type="Proteomes" id="UP000282388">
    <property type="component" value="Unassembled WGS sequence"/>
</dbReference>
<protein>
    <submittedName>
        <fullName evidence="2">Uncharacterized protein</fullName>
    </submittedName>
</protein>
<feature type="transmembrane region" description="Helical" evidence="1">
    <location>
        <begin position="70"/>
        <end position="87"/>
    </location>
</feature>
<evidence type="ECO:0000313" key="3">
    <source>
        <dbReference type="Proteomes" id="UP000282388"/>
    </source>
</evidence>
<evidence type="ECO:0000313" key="2">
    <source>
        <dbReference type="EMBL" id="RKG34741.1"/>
    </source>
</evidence>
<evidence type="ECO:0000256" key="1">
    <source>
        <dbReference type="SAM" id="Phobius"/>
    </source>
</evidence>
<gene>
    <name evidence="2" type="ORF">D7V32_01420</name>
</gene>
<keyword evidence="3" id="KW-1185">Reference proteome</keyword>